<dbReference type="InterPro" id="IPR001680">
    <property type="entry name" value="WD40_rpt"/>
</dbReference>
<dbReference type="EMBL" id="FN668683">
    <property type="protein sequence ID" value="CBK24314.2"/>
    <property type="molecule type" value="Genomic_DNA"/>
</dbReference>
<dbReference type="Gene3D" id="2.130.10.10">
    <property type="entry name" value="YVTN repeat-like/Quinoprotein amine dehydrogenase"/>
    <property type="match status" value="3"/>
</dbReference>
<dbReference type="CDD" id="cd00200">
    <property type="entry name" value="WD40"/>
    <property type="match status" value="1"/>
</dbReference>
<evidence type="ECO:0000256" key="1">
    <source>
        <dbReference type="ARBA" id="ARBA00022574"/>
    </source>
</evidence>
<reference evidence="4" key="1">
    <citation type="submission" date="2010-02" db="EMBL/GenBank/DDBJ databases">
        <title>Sequencing and annotation of the Blastocystis hominis genome.</title>
        <authorList>
            <person name="Wincker P."/>
        </authorList>
    </citation>
    <scope>NUCLEOTIDE SEQUENCE</scope>
    <source>
        <strain evidence="4">Singapore isolate B</strain>
    </source>
</reference>
<dbReference type="PROSITE" id="PS00678">
    <property type="entry name" value="WD_REPEATS_1"/>
    <property type="match status" value="2"/>
</dbReference>
<feature type="repeat" description="WD" evidence="3">
    <location>
        <begin position="126"/>
        <end position="159"/>
    </location>
</feature>
<feature type="repeat" description="WD" evidence="3">
    <location>
        <begin position="213"/>
        <end position="255"/>
    </location>
</feature>
<dbReference type="SMART" id="SM00320">
    <property type="entry name" value="WD40"/>
    <property type="match status" value="5"/>
</dbReference>
<dbReference type="RefSeq" id="XP_012898362.1">
    <property type="nucleotide sequence ID" value="XM_013042908.1"/>
</dbReference>
<dbReference type="InterPro" id="IPR015943">
    <property type="entry name" value="WD40/YVTN_repeat-like_dom_sf"/>
</dbReference>
<dbReference type="OMA" id="NCITFAP"/>
<evidence type="ECO:0000313" key="4">
    <source>
        <dbReference type="EMBL" id="CBK24314.2"/>
    </source>
</evidence>
<dbReference type="Proteomes" id="UP000008312">
    <property type="component" value="Unassembled WGS sequence"/>
</dbReference>
<dbReference type="InterPro" id="IPR036322">
    <property type="entry name" value="WD40_repeat_dom_sf"/>
</dbReference>
<feature type="repeat" description="WD" evidence="3">
    <location>
        <begin position="169"/>
        <end position="211"/>
    </location>
</feature>
<dbReference type="PANTHER" id="PTHR19848:SF8">
    <property type="entry name" value="F-BOX AND WD REPEAT DOMAIN CONTAINING 7"/>
    <property type="match status" value="1"/>
</dbReference>
<dbReference type="Pfam" id="PF00400">
    <property type="entry name" value="WD40"/>
    <property type="match status" value="5"/>
</dbReference>
<keyword evidence="5" id="KW-1185">Reference proteome</keyword>
<name>D8M8C5_BLAHO</name>
<dbReference type="PANTHER" id="PTHR19848">
    <property type="entry name" value="WD40 REPEAT PROTEIN"/>
    <property type="match status" value="1"/>
</dbReference>
<dbReference type="PROSITE" id="PS50082">
    <property type="entry name" value="WD_REPEATS_2"/>
    <property type="match status" value="5"/>
</dbReference>
<protein>
    <submittedName>
        <fullName evidence="4">Uncharacterized protein</fullName>
    </submittedName>
</protein>
<keyword evidence="1 3" id="KW-0853">WD repeat</keyword>
<dbReference type="SUPFAM" id="SSF50978">
    <property type="entry name" value="WD40 repeat-like"/>
    <property type="match status" value="1"/>
</dbReference>
<sequence>MQRDIIWDVRWCPHEGESDLFVSGSADHTARIWKVDTEAHTMSVLWSYSGHDGSVNTVRYHPTKNIICSSSGDRTCHIWKPSLSNSLKEYQSNCLRSLNRENDEETPSHRSLLSESQIITKPLIKLIAHQGFVTTGEWSADGSQIFTGSQDATIKVWDMGDASKPMFTFPGHDSTITSIACHPSNTNLFYSSSQDKTIRMWDTRASSYMINVLHGHEKGVSHVMFDRHNPSVLISGSDDCTVKLWDVKTLQCLVTIHTSYVMNHFSQSPEDDMLCIPSRNASAE</sequence>
<dbReference type="InterPro" id="IPR019775">
    <property type="entry name" value="WD40_repeat_CS"/>
</dbReference>
<gene>
    <name evidence="4" type="ORF">GSBLH_T00006760001</name>
</gene>
<evidence type="ECO:0000256" key="3">
    <source>
        <dbReference type="PROSITE-ProRule" id="PRU00221"/>
    </source>
</evidence>
<dbReference type="InParanoid" id="D8M8C5"/>
<dbReference type="GeneID" id="24922884"/>
<feature type="repeat" description="WD" evidence="3">
    <location>
        <begin position="1"/>
        <end position="43"/>
    </location>
</feature>
<dbReference type="PRINTS" id="PR00320">
    <property type="entry name" value="GPROTEINBRPT"/>
</dbReference>
<proteinExistence type="predicted"/>
<dbReference type="AlphaFoldDB" id="D8M8C5"/>
<evidence type="ECO:0000256" key="2">
    <source>
        <dbReference type="ARBA" id="ARBA00022737"/>
    </source>
</evidence>
<organism evidence="4">
    <name type="scientific">Blastocystis hominis</name>
    <dbReference type="NCBI Taxonomy" id="12968"/>
    <lineage>
        <taxon>Eukaryota</taxon>
        <taxon>Sar</taxon>
        <taxon>Stramenopiles</taxon>
        <taxon>Bigyra</taxon>
        <taxon>Opalozoa</taxon>
        <taxon>Opalinata</taxon>
        <taxon>Blastocystidae</taxon>
        <taxon>Blastocystis</taxon>
    </lineage>
</organism>
<dbReference type="OrthoDB" id="273771at2759"/>
<evidence type="ECO:0000313" key="5">
    <source>
        <dbReference type="Proteomes" id="UP000008312"/>
    </source>
</evidence>
<keyword evidence="2" id="KW-0677">Repeat</keyword>
<dbReference type="InterPro" id="IPR020472">
    <property type="entry name" value="WD40_PAC1"/>
</dbReference>
<dbReference type="PROSITE" id="PS50294">
    <property type="entry name" value="WD_REPEATS_REGION"/>
    <property type="match status" value="4"/>
</dbReference>
<accession>D8M8C5</accession>
<feature type="repeat" description="WD" evidence="3">
    <location>
        <begin position="48"/>
        <end position="89"/>
    </location>
</feature>